<protein>
    <submittedName>
        <fullName evidence="2">NAD-dependent epimerase/dehydratase family protein</fullName>
    </submittedName>
</protein>
<keyword evidence="3" id="KW-1185">Reference proteome</keyword>
<dbReference type="Proteomes" id="UP000829069">
    <property type="component" value="Chromosome"/>
</dbReference>
<dbReference type="InterPro" id="IPR001509">
    <property type="entry name" value="Epimerase_deHydtase"/>
</dbReference>
<reference evidence="2 3" key="1">
    <citation type="submission" date="2022-03" db="EMBL/GenBank/DDBJ databases">
        <title>Isotopic signatures of nitrous oxide derived from detoxification processes.</title>
        <authorList>
            <person name="Behrendt U."/>
            <person name="Buchen C."/>
            <person name="Well R."/>
            <person name="Ulrich A."/>
            <person name="Rohe L."/>
            <person name="Kolb S."/>
            <person name="Schloter M."/>
            <person name="Horn M.A."/>
            <person name="Augustin J."/>
        </authorList>
    </citation>
    <scope>NUCLEOTIDE SEQUENCE [LARGE SCALE GENOMIC DNA]</scope>
    <source>
        <strain evidence="2 3">S4-C24</strain>
    </source>
</reference>
<organism evidence="2 3">
    <name type="scientific">Arthrobacter sulfonylureivorans</name>
    <dbReference type="NCBI Taxonomy" id="2486855"/>
    <lineage>
        <taxon>Bacteria</taxon>
        <taxon>Bacillati</taxon>
        <taxon>Actinomycetota</taxon>
        <taxon>Actinomycetes</taxon>
        <taxon>Micrococcales</taxon>
        <taxon>Micrococcaceae</taxon>
        <taxon>Arthrobacter</taxon>
    </lineage>
</organism>
<sequence length="335" mass="35039">MQILILGGTAWLGHEIAAEALRRGHQVTCLARGTSGSVPAGARLVRADRDTPDGLGAVAEQHWDAVLDVSRQPGQVRRAVAALAGTAEHFTFVSSCSVYADHGSPGADETAGLLPPLESDVMTSPDVYGAAKVACENAARNTFGPDRCLIVRPGLIAGPGDSTDRTGYWPLRFARPAADDGAVLVPEAPGLAAQVVDARDLAAWLITSAEQRLTGEFNAVGAVLALAEHLEIARGVAGHTGPVFVLDQQELAAADVNPWAGERSLPLWLPLPDFAGFMSRSNAAAKAAGLALRPLAETLADTLAWELATGPDRPRNAGLTSDEERRLLTIAHPRA</sequence>
<name>A0ABY3W4K7_9MICC</name>
<proteinExistence type="predicted"/>
<dbReference type="RefSeq" id="WP_241913427.1">
    <property type="nucleotide sequence ID" value="NZ_CP093326.1"/>
</dbReference>
<feature type="domain" description="NAD-dependent epimerase/dehydratase" evidence="1">
    <location>
        <begin position="3"/>
        <end position="211"/>
    </location>
</feature>
<evidence type="ECO:0000313" key="3">
    <source>
        <dbReference type="Proteomes" id="UP000829069"/>
    </source>
</evidence>
<dbReference type="PANTHER" id="PTHR48079">
    <property type="entry name" value="PROTEIN YEEZ"/>
    <property type="match status" value="1"/>
</dbReference>
<accession>A0ABY3W4K7</accession>
<dbReference type="Gene3D" id="3.40.50.720">
    <property type="entry name" value="NAD(P)-binding Rossmann-like Domain"/>
    <property type="match status" value="1"/>
</dbReference>
<dbReference type="InterPro" id="IPR036291">
    <property type="entry name" value="NAD(P)-bd_dom_sf"/>
</dbReference>
<evidence type="ECO:0000313" key="2">
    <source>
        <dbReference type="EMBL" id="UNK45149.1"/>
    </source>
</evidence>
<gene>
    <name evidence="2" type="ORF">MNQ99_14550</name>
</gene>
<dbReference type="SUPFAM" id="SSF51735">
    <property type="entry name" value="NAD(P)-binding Rossmann-fold domains"/>
    <property type="match status" value="1"/>
</dbReference>
<dbReference type="EMBL" id="CP093326">
    <property type="protein sequence ID" value="UNK45149.1"/>
    <property type="molecule type" value="Genomic_DNA"/>
</dbReference>
<dbReference type="PANTHER" id="PTHR48079:SF6">
    <property type="entry name" value="NAD(P)-BINDING DOMAIN-CONTAINING PROTEIN-RELATED"/>
    <property type="match status" value="1"/>
</dbReference>
<evidence type="ECO:0000259" key="1">
    <source>
        <dbReference type="Pfam" id="PF01370"/>
    </source>
</evidence>
<dbReference type="Pfam" id="PF01370">
    <property type="entry name" value="Epimerase"/>
    <property type="match status" value="1"/>
</dbReference>
<dbReference type="InterPro" id="IPR051783">
    <property type="entry name" value="NAD(P)-dependent_oxidoreduct"/>
</dbReference>